<accession>A0A031JT31</accession>
<evidence type="ECO:0000313" key="2">
    <source>
        <dbReference type="Proteomes" id="UP000024329"/>
    </source>
</evidence>
<dbReference type="AlphaFoldDB" id="A0A031JT31"/>
<protein>
    <submittedName>
        <fullName evidence="1">Uncharacterized protein</fullName>
    </submittedName>
</protein>
<proteinExistence type="predicted"/>
<dbReference type="EMBL" id="JFYZ01000024">
    <property type="protein sequence ID" value="EZP79532.1"/>
    <property type="molecule type" value="Genomic_DNA"/>
</dbReference>
<gene>
    <name evidence="1" type="ORF">BV97_03969</name>
</gene>
<sequence>MSSYIILQKRDAVHFITDGAGYDDDGVIRSIDGKSFILRNAGSAIISRGALYGGSQAAAFLSACVSFDHLVDTLPSVMRLLLKVRDSTTAGESHPLDRHFLIAAGGWSDRLQAMVAVIATTFEACDPSDPEGLSCWPGYEQFMPFLAPTGFLNPPVNLREAIGRDVQDAEALEGIDAVGEGRLLIEAQRRIPMAYRGKPRYLVGGFGELVTVTRDSIERVRLCDWPDEIGAYIQPDGAPSLEDLTASLQSAAPLFVYQDEVSCAA</sequence>
<dbReference type="Proteomes" id="UP000024329">
    <property type="component" value="Unassembled WGS sequence"/>
</dbReference>
<evidence type="ECO:0000313" key="1">
    <source>
        <dbReference type="EMBL" id="EZP79532.1"/>
    </source>
</evidence>
<dbReference type="PATRIC" id="fig|158500.4.peg.4040"/>
<organism evidence="1 2">
    <name type="scientific">Novosphingobium resinovorum</name>
    <dbReference type="NCBI Taxonomy" id="158500"/>
    <lineage>
        <taxon>Bacteria</taxon>
        <taxon>Pseudomonadati</taxon>
        <taxon>Pseudomonadota</taxon>
        <taxon>Alphaproteobacteria</taxon>
        <taxon>Sphingomonadales</taxon>
        <taxon>Sphingomonadaceae</taxon>
        <taxon>Novosphingobium</taxon>
    </lineage>
</organism>
<reference evidence="1 2" key="1">
    <citation type="submission" date="2014-03" db="EMBL/GenBank/DDBJ databases">
        <title>Whole genome sequence of Novosphingobium resinovorum KF1.</title>
        <authorList>
            <person name="Gan H.M."/>
            <person name="Gan H.Y."/>
            <person name="Chew T.H."/>
            <person name="Savka M.A."/>
        </authorList>
    </citation>
    <scope>NUCLEOTIDE SEQUENCE [LARGE SCALE GENOMIC DNA]</scope>
    <source>
        <strain evidence="1 2">KF1</strain>
    </source>
</reference>
<comment type="caution">
    <text evidence="1">The sequence shown here is derived from an EMBL/GenBank/DDBJ whole genome shotgun (WGS) entry which is preliminary data.</text>
</comment>
<name>A0A031JT31_9SPHN</name>
<dbReference type="RefSeq" id="WP_036528096.1">
    <property type="nucleotide sequence ID" value="NZ_JFYZ01000024.1"/>
</dbReference>